<protein>
    <submittedName>
        <fullName evidence="1">Uncharacterized protein</fullName>
    </submittedName>
</protein>
<name>A0A4C2A480_EUMVA</name>
<reference evidence="1 2" key="1">
    <citation type="journal article" date="2019" name="Commun. Biol.">
        <title>The bagworm genome reveals a unique fibroin gene that provides high tensile strength.</title>
        <authorList>
            <person name="Kono N."/>
            <person name="Nakamura H."/>
            <person name="Ohtoshi R."/>
            <person name="Tomita M."/>
            <person name="Numata K."/>
            <person name="Arakawa K."/>
        </authorList>
    </citation>
    <scope>NUCLEOTIDE SEQUENCE [LARGE SCALE GENOMIC DNA]</scope>
</reference>
<dbReference type="EMBL" id="BGZK01002570">
    <property type="protein sequence ID" value="GBP94980.1"/>
    <property type="molecule type" value="Genomic_DNA"/>
</dbReference>
<organism evidence="1 2">
    <name type="scientific">Eumeta variegata</name>
    <name type="common">Bagworm moth</name>
    <name type="synonym">Eumeta japonica</name>
    <dbReference type="NCBI Taxonomy" id="151549"/>
    <lineage>
        <taxon>Eukaryota</taxon>
        <taxon>Metazoa</taxon>
        <taxon>Ecdysozoa</taxon>
        <taxon>Arthropoda</taxon>
        <taxon>Hexapoda</taxon>
        <taxon>Insecta</taxon>
        <taxon>Pterygota</taxon>
        <taxon>Neoptera</taxon>
        <taxon>Endopterygota</taxon>
        <taxon>Lepidoptera</taxon>
        <taxon>Glossata</taxon>
        <taxon>Ditrysia</taxon>
        <taxon>Tineoidea</taxon>
        <taxon>Psychidae</taxon>
        <taxon>Oiketicinae</taxon>
        <taxon>Eumeta</taxon>
    </lineage>
</organism>
<comment type="caution">
    <text evidence="1">The sequence shown here is derived from an EMBL/GenBank/DDBJ whole genome shotgun (WGS) entry which is preliminary data.</text>
</comment>
<proteinExistence type="predicted"/>
<dbReference type="AlphaFoldDB" id="A0A4C2A480"/>
<dbReference type="Proteomes" id="UP000299102">
    <property type="component" value="Unassembled WGS sequence"/>
</dbReference>
<keyword evidence="2" id="KW-1185">Reference proteome</keyword>
<sequence length="131" mass="14275">MLIFDVASETYRNRCRYLARSFVRGSSTPLFLRVQVPDGGLTIASCPGVFSSWIRPRRVQVIVTPSGGPFRWVPSLVSSTDQALPLGWGGSRSSFERGWLLGDSSQKNSRASVQYSGGIHGGLDRLCHTSG</sequence>
<evidence type="ECO:0000313" key="2">
    <source>
        <dbReference type="Proteomes" id="UP000299102"/>
    </source>
</evidence>
<evidence type="ECO:0000313" key="1">
    <source>
        <dbReference type="EMBL" id="GBP94980.1"/>
    </source>
</evidence>
<accession>A0A4C2A480</accession>
<gene>
    <name evidence="1" type="ORF">EVAR_66400_1</name>
</gene>